<dbReference type="AlphaFoldDB" id="A0A1I8B3B6"/>
<name>A0A1I8B3B6_MELHA</name>
<evidence type="ECO:0000313" key="2">
    <source>
        <dbReference type="WBParaSite" id="MhA1_Contig1337.frz3.gene8"/>
    </source>
</evidence>
<reference evidence="2" key="1">
    <citation type="submission" date="2016-11" db="UniProtKB">
        <authorList>
            <consortium name="WormBaseParasite"/>
        </authorList>
    </citation>
    <scope>IDENTIFICATION</scope>
</reference>
<sequence>ATLVGSSIINFLHPNDVPLLIDKLALFVDCSVLQVTHPDMSFVIRFLCLSGRKPFPNSSRGLQGIKVLVK</sequence>
<keyword evidence="1" id="KW-1185">Reference proteome</keyword>
<dbReference type="Proteomes" id="UP000095281">
    <property type="component" value="Unplaced"/>
</dbReference>
<accession>A0A1I8B3B6</accession>
<evidence type="ECO:0000313" key="1">
    <source>
        <dbReference type="Proteomes" id="UP000095281"/>
    </source>
</evidence>
<dbReference type="WBParaSite" id="MhA1_Contig1337.frz3.gene8">
    <property type="protein sequence ID" value="MhA1_Contig1337.frz3.gene8"/>
    <property type="gene ID" value="MhA1_Contig1337.frz3.gene8"/>
</dbReference>
<protein>
    <submittedName>
        <fullName evidence="2">PAS domain-containing protein</fullName>
    </submittedName>
</protein>
<organism evidence="1 2">
    <name type="scientific">Meloidogyne hapla</name>
    <name type="common">Root-knot nematode worm</name>
    <dbReference type="NCBI Taxonomy" id="6305"/>
    <lineage>
        <taxon>Eukaryota</taxon>
        <taxon>Metazoa</taxon>
        <taxon>Ecdysozoa</taxon>
        <taxon>Nematoda</taxon>
        <taxon>Chromadorea</taxon>
        <taxon>Rhabditida</taxon>
        <taxon>Tylenchina</taxon>
        <taxon>Tylenchomorpha</taxon>
        <taxon>Tylenchoidea</taxon>
        <taxon>Meloidogynidae</taxon>
        <taxon>Meloidogyninae</taxon>
        <taxon>Meloidogyne</taxon>
    </lineage>
</organism>
<proteinExistence type="predicted"/>